<proteinExistence type="predicted"/>
<dbReference type="AlphaFoldDB" id="R7S5B1"/>
<reference evidence="3" key="1">
    <citation type="journal article" date="2012" name="Science">
        <title>The Paleozoic origin of enzymatic lignin decomposition reconstructed from 31 fungal genomes.</title>
        <authorList>
            <person name="Floudas D."/>
            <person name="Binder M."/>
            <person name="Riley R."/>
            <person name="Barry K."/>
            <person name="Blanchette R.A."/>
            <person name="Henrissat B."/>
            <person name="Martinez A.T."/>
            <person name="Otillar R."/>
            <person name="Spatafora J.W."/>
            <person name="Yadav J.S."/>
            <person name="Aerts A."/>
            <person name="Benoit I."/>
            <person name="Boyd A."/>
            <person name="Carlson A."/>
            <person name="Copeland A."/>
            <person name="Coutinho P.M."/>
            <person name="de Vries R.P."/>
            <person name="Ferreira P."/>
            <person name="Findley K."/>
            <person name="Foster B."/>
            <person name="Gaskell J."/>
            <person name="Glotzer D."/>
            <person name="Gorecki P."/>
            <person name="Heitman J."/>
            <person name="Hesse C."/>
            <person name="Hori C."/>
            <person name="Igarashi K."/>
            <person name="Jurgens J.A."/>
            <person name="Kallen N."/>
            <person name="Kersten P."/>
            <person name="Kohler A."/>
            <person name="Kuees U."/>
            <person name="Kumar T.K.A."/>
            <person name="Kuo A."/>
            <person name="LaButti K."/>
            <person name="Larrondo L.F."/>
            <person name="Lindquist E."/>
            <person name="Ling A."/>
            <person name="Lombard V."/>
            <person name="Lucas S."/>
            <person name="Lundell T."/>
            <person name="Martin R."/>
            <person name="McLaughlin D.J."/>
            <person name="Morgenstern I."/>
            <person name="Morin E."/>
            <person name="Murat C."/>
            <person name="Nagy L.G."/>
            <person name="Nolan M."/>
            <person name="Ohm R.A."/>
            <person name="Patyshakuliyeva A."/>
            <person name="Rokas A."/>
            <person name="Ruiz-Duenas F.J."/>
            <person name="Sabat G."/>
            <person name="Salamov A."/>
            <person name="Samejima M."/>
            <person name="Schmutz J."/>
            <person name="Slot J.C."/>
            <person name="St John F."/>
            <person name="Stenlid J."/>
            <person name="Sun H."/>
            <person name="Sun S."/>
            <person name="Syed K."/>
            <person name="Tsang A."/>
            <person name="Wiebenga A."/>
            <person name="Young D."/>
            <person name="Pisabarro A."/>
            <person name="Eastwood D.C."/>
            <person name="Martin F."/>
            <person name="Cullen D."/>
            <person name="Grigoriev I.V."/>
            <person name="Hibbett D.S."/>
        </authorList>
    </citation>
    <scope>NUCLEOTIDE SEQUENCE [LARGE SCALE GENOMIC DNA]</scope>
    <source>
        <strain evidence="3">HHB-11173 SS5</strain>
    </source>
</reference>
<feature type="transmembrane region" description="Helical" evidence="1">
    <location>
        <begin position="255"/>
        <end position="276"/>
    </location>
</feature>
<feature type="transmembrane region" description="Helical" evidence="1">
    <location>
        <begin position="62"/>
        <end position="81"/>
    </location>
</feature>
<organism evidence="2 3">
    <name type="scientific">Punctularia strigosozonata (strain HHB-11173)</name>
    <name type="common">White-rot fungus</name>
    <dbReference type="NCBI Taxonomy" id="741275"/>
    <lineage>
        <taxon>Eukaryota</taxon>
        <taxon>Fungi</taxon>
        <taxon>Dikarya</taxon>
        <taxon>Basidiomycota</taxon>
        <taxon>Agaricomycotina</taxon>
        <taxon>Agaricomycetes</taxon>
        <taxon>Corticiales</taxon>
        <taxon>Punctulariaceae</taxon>
        <taxon>Punctularia</taxon>
    </lineage>
</organism>
<dbReference type="EMBL" id="JH687551">
    <property type="protein sequence ID" value="EIN05092.1"/>
    <property type="molecule type" value="Genomic_DNA"/>
</dbReference>
<feature type="transmembrane region" description="Helical" evidence="1">
    <location>
        <begin position="224"/>
        <end position="249"/>
    </location>
</feature>
<gene>
    <name evidence="2" type="ORF">PUNSTDRAFT_75263</name>
</gene>
<keyword evidence="1" id="KW-0812">Transmembrane</keyword>
<dbReference type="KEGG" id="psq:PUNSTDRAFT_75263"/>
<dbReference type="HOGENOM" id="CLU_044614_0_2_1"/>
<evidence type="ECO:0000313" key="3">
    <source>
        <dbReference type="Proteomes" id="UP000054196"/>
    </source>
</evidence>
<dbReference type="OrthoDB" id="2905268at2759"/>
<sequence length="345" mass="38294">MSVHHPASSWAPDEDGATLWLERAMMAGANISFAAYGVTATLYFICFSHLWSELKRRKRSTIWHLVYITTIFSLSSIAAGTNMRFSELAFIDNRDFPGGPAAYSIAENSIFINLLGTGVVFAATWLQDGLLLYRYLVIWGFNLWMLIIPGLLFLVSVIMSCFLLAQLCLPGATLWETSNVNFALVYWSTSVATNWLLTLLIVGKLAYMRHRVRKIMGADQRSPYLSVSTMLIESAALYSTFAIAFMVTYARNDTANFLFFTTLSQVQTIAPLLIVLRVAQGRAWTSQTLKETRSTLASTSRRTAIPLQFSKASGVNTGQTNMKDSFASNTAIGTHGSIDDMFADK</sequence>
<evidence type="ECO:0000313" key="2">
    <source>
        <dbReference type="EMBL" id="EIN05092.1"/>
    </source>
</evidence>
<feature type="transmembrane region" description="Helical" evidence="1">
    <location>
        <begin position="185"/>
        <end position="203"/>
    </location>
</feature>
<feature type="transmembrane region" description="Helical" evidence="1">
    <location>
        <begin position="101"/>
        <end position="126"/>
    </location>
</feature>
<dbReference type="RefSeq" id="XP_007387495.1">
    <property type="nucleotide sequence ID" value="XM_007387433.1"/>
</dbReference>
<dbReference type="OMA" id="LLICATM"/>
<protein>
    <submittedName>
        <fullName evidence="2">Uncharacterized protein</fullName>
    </submittedName>
</protein>
<dbReference type="eggNOG" id="ENOG502SKVI">
    <property type="taxonomic scope" value="Eukaryota"/>
</dbReference>
<evidence type="ECO:0000256" key="1">
    <source>
        <dbReference type="SAM" id="Phobius"/>
    </source>
</evidence>
<feature type="transmembrane region" description="Helical" evidence="1">
    <location>
        <begin position="138"/>
        <end position="165"/>
    </location>
</feature>
<name>R7S5B1_PUNST</name>
<keyword evidence="1" id="KW-1133">Transmembrane helix</keyword>
<keyword evidence="3" id="KW-1185">Reference proteome</keyword>
<keyword evidence="1" id="KW-0472">Membrane</keyword>
<accession>R7S5B1</accession>
<feature type="transmembrane region" description="Helical" evidence="1">
    <location>
        <begin position="29"/>
        <end position="50"/>
    </location>
</feature>
<dbReference type="GeneID" id="18885564"/>
<dbReference type="Proteomes" id="UP000054196">
    <property type="component" value="Unassembled WGS sequence"/>
</dbReference>